<organism evidence="2 3">
    <name type="scientific">Funiculus sociatus GB2-A5</name>
    <dbReference type="NCBI Taxonomy" id="2933946"/>
    <lineage>
        <taxon>Bacteria</taxon>
        <taxon>Bacillati</taxon>
        <taxon>Cyanobacteriota</taxon>
        <taxon>Cyanophyceae</taxon>
        <taxon>Coleofasciculales</taxon>
        <taxon>Coleofasciculaceae</taxon>
        <taxon>Funiculus</taxon>
    </lineage>
</organism>
<protein>
    <recommendedName>
        <fullName evidence="4">GATA-type domain-containing protein</fullName>
    </recommendedName>
</protein>
<evidence type="ECO:0000313" key="3">
    <source>
        <dbReference type="Proteomes" id="UP001442494"/>
    </source>
</evidence>
<sequence length="459" mass="48953">MTEHLEPYRRMVRSMRFVPALGRKYESHQSQMPSPPPLNFSSSVPSTVPPLREAAPDPSEHVAALVREAVSKPTVLPVTYAIAENIGDRISRMTTSKKKRSPEIIAFKIPQPDPNWKPATTVSDWQKPEDLSHQAFSAPVEVEETANVEVSPVEAETPAAVGVEETPKVEVSPVEAETPAAVGVEENAIALSPVEAETPDSVGVEETPKVEVSPVEAETPAADPVSDQSTEETTAADAVVEEMPETSSDEPEATQQPTLLDKAASAIEAVLSVFQKPETDQNQSDATVESSPTKVEAEIPASVSPASEEPTQEATAADAVVQEVPKTPSDEPEATQQPTLLDKAASAIEAVTSIFHPAADQNQSAVAPSPAADQKAAESEMSQITCPKCGATEIRKNGHYKEKQRYVCKECGKQFMPSDSVEPQQPQASSVKSDQPSSGKVSQAKKGKKQAKGFGRPKS</sequence>
<accession>A0ABV0JPA6</accession>
<feature type="region of interest" description="Disordered" evidence="1">
    <location>
        <begin position="24"/>
        <end position="55"/>
    </location>
</feature>
<feature type="compositionally biased region" description="Basic residues" evidence="1">
    <location>
        <begin position="443"/>
        <end position="459"/>
    </location>
</feature>
<evidence type="ECO:0000256" key="1">
    <source>
        <dbReference type="SAM" id="MobiDB-lite"/>
    </source>
</evidence>
<dbReference type="Proteomes" id="UP001442494">
    <property type="component" value="Unassembled WGS sequence"/>
</dbReference>
<evidence type="ECO:0000313" key="2">
    <source>
        <dbReference type="EMBL" id="MEP0865242.1"/>
    </source>
</evidence>
<proteinExistence type="predicted"/>
<feature type="region of interest" description="Disordered" evidence="1">
    <location>
        <begin position="183"/>
        <end position="256"/>
    </location>
</feature>
<evidence type="ECO:0008006" key="4">
    <source>
        <dbReference type="Google" id="ProtNLM"/>
    </source>
</evidence>
<reference evidence="2 3" key="1">
    <citation type="submission" date="2022-04" db="EMBL/GenBank/DDBJ databases">
        <title>Positive selection, recombination, and allopatry shape intraspecific diversity of widespread and dominant cyanobacteria.</title>
        <authorList>
            <person name="Wei J."/>
            <person name="Shu W."/>
            <person name="Hu C."/>
        </authorList>
    </citation>
    <scope>NUCLEOTIDE SEQUENCE [LARGE SCALE GENOMIC DNA]</scope>
    <source>
        <strain evidence="2 3">GB2-A5</strain>
    </source>
</reference>
<feature type="region of interest" description="Disordered" evidence="1">
    <location>
        <begin position="275"/>
        <end position="337"/>
    </location>
</feature>
<feature type="compositionally biased region" description="Acidic residues" evidence="1">
    <location>
        <begin position="239"/>
        <end position="252"/>
    </location>
</feature>
<comment type="caution">
    <text evidence="2">The sequence shown here is derived from an EMBL/GenBank/DDBJ whole genome shotgun (WGS) entry which is preliminary data.</text>
</comment>
<feature type="region of interest" description="Disordered" evidence="1">
    <location>
        <begin position="359"/>
        <end position="395"/>
    </location>
</feature>
<keyword evidence="3" id="KW-1185">Reference proteome</keyword>
<dbReference type="RefSeq" id="WP_190425155.1">
    <property type="nucleotide sequence ID" value="NZ_JAMPKK010000023.1"/>
</dbReference>
<gene>
    <name evidence="2" type="ORF">NDI37_12270</name>
</gene>
<feature type="region of interest" description="Disordered" evidence="1">
    <location>
        <begin position="415"/>
        <end position="459"/>
    </location>
</feature>
<feature type="compositionally biased region" description="Polar residues" evidence="1">
    <location>
        <begin position="421"/>
        <end position="436"/>
    </location>
</feature>
<name>A0ABV0JPA6_9CYAN</name>
<feature type="compositionally biased region" description="Polar residues" evidence="1">
    <location>
        <begin position="280"/>
        <end position="293"/>
    </location>
</feature>
<dbReference type="EMBL" id="JAMPKK010000023">
    <property type="protein sequence ID" value="MEP0865242.1"/>
    <property type="molecule type" value="Genomic_DNA"/>
</dbReference>